<protein>
    <submittedName>
        <fullName evidence="1">Uncharacterized protein</fullName>
    </submittedName>
</protein>
<dbReference type="AlphaFoldDB" id="A0A4Y3J6V6"/>
<evidence type="ECO:0000313" key="2">
    <source>
        <dbReference type="Proteomes" id="UP000317717"/>
    </source>
</evidence>
<accession>A0A4Y3J6V6</accession>
<name>A0A4Y3J6V6_ACIPI</name>
<dbReference type="Proteomes" id="UP000317717">
    <property type="component" value="Unassembled WGS sequence"/>
</dbReference>
<gene>
    <name evidence="1" type="ORF">PA3_06380</name>
</gene>
<proteinExistence type="predicted"/>
<dbReference type="EMBL" id="BJLJ01000004">
    <property type="protein sequence ID" value="GEA66480.1"/>
    <property type="molecule type" value="Genomic_DNA"/>
</dbReference>
<comment type="caution">
    <text evidence="1">The sequence shown here is derived from an EMBL/GenBank/DDBJ whole genome shotgun (WGS) entry which is preliminary data.</text>
</comment>
<reference evidence="1 2" key="1">
    <citation type="submission" date="2019-06" db="EMBL/GenBank/DDBJ databases">
        <title>Whole genome shotgun sequence of Acinetobacter pittii NBRC 110514.</title>
        <authorList>
            <person name="Hosoyama A."/>
            <person name="Uohara A."/>
            <person name="Ohji S."/>
            <person name="Ichikawa N."/>
        </authorList>
    </citation>
    <scope>NUCLEOTIDE SEQUENCE [LARGE SCALE GENOMIC DNA]</scope>
    <source>
        <strain evidence="1 2">NBRC 110514</strain>
    </source>
</reference>
<sequence>MVAERKRVDRLDLATSTRERVPLPPYHREKRGHKGSTWEILRKYNPFAKYGLSKPSGNVGQQRNINRYNKERQFILMKKFKYNNLINF</sequence>
<organism evidence="1 2">
    <name type="scientific">Acinetobacter pittii</name>
    <name type="common">Acinetobacter genomosp. 3</name>
    <dbReference type="NCBI Taxonomy" id="48296"/>
    <lineage>
        <taxon>Bacteria</taxon>
        <taxon>Pseudomonadati</taxon>
        <taxon>Pseudomonadota</taxon>
        <taxon>Gammaproteobacteria</taxon>
        <taxon>Moraxellales</taxon>
        <taxon>Moraxellaceae</taxon>
        <taxon>Acinetobacter</taxon>
        <taxon>Acinetobacter calcoaceticus/baumannii complex</taxon>
    </lineage>
</organism>
<evidence type="ECO:0000313" key="1">
    <source>
        <dbReference type="EMBL" id="GEA66480.1"/>
    </source>
</evidence>